<dbReference type="CDD" id="cd08996">
    <property type="entry name" value="GH32_FFase"/>
    <property type="match status" value="1"/>
</dbReference>
<evidence type="ECO:0000256" key="7">
    <source>
        <dbReference type="RuleBase" id="RU362110"/>
    </source>
</evidence>
<dbReference type="Gene3D" id="2.60.120.200">
    <property type="match status" value="1"/>
</dbReference>
<dbReference type="Pfam" id="PF00251">
    <property type="entry name" value="Glyco_hydro_32N"/>
    <property type="match status" value="1"/>
</dbReference>
<dbReference type="SMART" id="SM00640">
    <property type="entry name" value="Glyco_32"/>
    <property type="match status" value="1"/>
</dbReference>
<dbReference type="PANTHER" id="PTHR43101">
    <property type="entry name" value="BETA-FRUCTOSIDASE"/>
    <property type="match status" value="1"/>
</dbReference>
<dbReference type="InterPro" id="IPR013320">
    <property type="entry name" value="ConA-like_dom_sf"/>
</dbReference>
<dbReference type="OrthoDB" id="9759709at2"/>
<reference evidence="9 10" key="1">
    <citation type="submission" date="2018-10" db="EMBL/GenBank/DDBJ databases">
        <title>Bacillus Keqinensis sp. nov., a moderately halophilic bacterium isolated from a saline-alkaline lake.</title>
        <authorList>
            <person name="Wang H."/>
        </authorList>
    </citation>
    <scope>NUCLEOTIDE SEQUENCE [LARGE SCALE GENOMIC DNA]</scope>
    <source>
        <strain evidence="9 10">KQ-3</strain>
    </source>
</reference>
<evidence type="ECO:0000256" key="2">
    <source>
        <dbReference type="ARBA" id="ARBA00012758"/>
    </source>
</evidence>
<comment type="caution">
    <text evidence="9">The sequence shown here is derived from an EMBL/GenBank/DDBJ whole genome shotgun (WGS) entry which is preliminary data.</text>
</comment>
<dbReference type="PANTHER" id="PTHR43101:SF1">
    <property type="entry name" value="BETA-FRUCTOSIDASE"/>
    <property type="match status" value="1"/>
</dbReference>
<dbReference type="Pfam" id="PF13385">
    <property type="entry name" value="Laminin_G_3"/>
    <property type="match status" value="1"/>
</dbReference>
<keyword evidence="6 7" id="KW-0326">Glycosidase</keyword>
<dbReference type="InterPro" id="IPR051214">
    <property type="entry name" value="GH32_Enzymes"/>
</dbReference>
<comment type="similarity">
    <text evidence="1 7">Belongs to the glycosyl hydrolase 32 family.</text>
</comment>
<dbReference type="Gene3D" id="2.60.120.560">
    <property type="entry name" value="Exo-inulinase, domain 1"/>
    <property type="match status" value="1"/>
</dbReference>
<keyword evidence="10" id="KW-1185">Reference proteome</keyword>
<organism evidence="9 10">
    <name type="scientific">Alteribacter keqinensis</name>
    <dbReference type="NCBI Taxonomy" id="2483800"/>
    <lineage>
        <taxon>Bacteria</taxon>
        <taxon>Bacillati</taxon>
        <taxon>Bacillota</taxon>
        <taxon>Bacilli</taxon>
        <taxon>Bacillales</taxon>
        <taxon>Bacillaceae</taxon>
        <taxon>Alteribacter</taxon>
    </lineage>
</organism>
<dbReference type="InterPro" id="IPR013189">
    <property type="entry name" value="Glyco_hydro_32_C"/>
</dbReference>
<dbReference type="SUPFAM" id="SSF75005">
    <property type="entry name" value="Arabinanase/levansucrase/invertase"/>
    <property type="match status" value="1"/>
</dbReference>
<dbReference type="InterPro" id="IPR023296">
    <property type="entry name" value="Glyco_hydro_beta-prop_sf"/>
</dbReference>
<evidence type="ECO:0000259" key="8">
    <source>
        <dbReference type="SMART" id="SM00560"/>
    </source>
</evidence>
<evidence type="ECO:0000256" key="1">
    <source>
        <dbReference type="ARBA" id="ARBA00009902"/>
    </source>
</evidence>
<dbReference type="EC" id="3.2.1.26" evidence="2"/>
<dbReference type="Proteomes" id="UP000278746">
    <property type="component" value="Unassembled WGS sequence"/>
</dbReference>
<feature type="domain" description="LamG-like jellyroll fold" evidence="8">
    <location>
        <begin position="92"/>
        <end position="241"/>
    </location>
</feature>
<dbReference type="RefSeq" id="WP_122899385.1">
    <property type="nucleotide sequence ID" value="NZ_RHIB01000002.1"/>
</dbReference>
<proteinExistence type="inferred from homology"/>
<gene>
    <name evidence="9" type="ORF">EBO34_13415</name>
</gene>
<evidence type="ECO:0000313" key="10">
    <source>
        <dbReference type="Proteomes" id="UP000278746"/>
    </source>
</evidence>
<dbReference type="InterPro" id="IPR001362">
    <property type="entry name" value="Glyco_hydro_32"/>
</dbReference>
<dbReference type="InterPro" id="IPR006558">
    <property type="entry name" value="LamG-like"/>
</dbReference>
<protein>
    <recommendedName>
        <fullName evidence="2">beta-fructofuranosidase</fullName>
        <ecNumber evidence="2">3.2.1.26</ecNumber>
    </recommendedName>
</protein>
<accession>A0A3M7TQL6</accession>
<evidence type="ECO:0000256" key="5">
    <source>
        <dbReference type="ARBA" id="ARBA00023157"/>
    </source>
</evidence>
<evidence type="ECO:0000313" key="9">
    <source>
        <dbReference type="EMBL" id="RNA67711.1"/>
    </source>
</evidence>
<sequence>MSMKHNMQERREEMEKQDGLLARWRFEEGNERFVTDEVKGLKDQLSYVFHEARFQPDRVCKRRKGIHGQALWFDGFSTFITREKEQIALPAEGFTVSAWIAPRSFGGIEDERLSAIVNQHDRACETGFILGFHKHGQLGFHVGLNIGWQELTCERTFLKKNEWSMVTAVFDSALGEMKILVNGQTAGKKQVLQGTTLKLADADLYIGKNNDPFMVENTFSLNMFSGLMDDVAIYDSALTNEDVATLYQGYLRAGRHPVLEKETIAIQRDDFTSDVHRPRFHASPPGHWMNEPHAPFYYEGKYHLFYQHNPQGPYWGNIHWGHWVSDDLIHWEDAPVALAPELGAVDPDGTWSGCAHMDENGEPVLFFTAGNHQRLPNQMVALAHPVDAADSTLAEWSKRNKPDLVQPEGYDLYDDGFRDPFVWKEGGTWFQLVASGINGKGGTALLFSSEDLKEWTFHGPLYVSDYESFPYLGIVWELPILLPLGKDTKGEEKHVFIISPVGEGADVEVFYWIGKWDIDSKRFLPDFEEPRLFDYGDFHFTGPSAMADPVKNRLILFTIAQGERPIEYEYAAGWAHNAGMPAEIFLSEDNDMGIRPVEEVKSLRGRQLVDVKGMTLAEANRKLEIVKGDMLDIELEIEAVDEPVGIYVRQAPERREETLFYYDGTREAFYVDRTCSTLDDSERTGGIQGGKVQLKEDPFSLRLLLDRSLAEAYVNEKKSLTTRIYPALPESKGLSLKGDEDVYVRSLKVWEMDGIYRSEEC</sequence>
<dbReference type="GO" id="GO:0005975">
    <property type="term" value="P:carbohydrate metabolic process"/>
    <property type="evidence" value="ECO:0007669"/>
    <property type="project" value="InterPro"/>
</dbReference>
<keyword evidence="4 7" id="KW-0378">Hydrolase</keyword>
<dbReference type="Pfam" id="PF08244">
    <property type="entry name" value="Glyco_hydro_32C"/>
    <property type="match status" value="1"/>
</dbReference>
<evidence type="ECO:0000256" key="3">
    <source>
        <dbReference type="ARBA" id="ARBA00022729"/>
    </source>
</evidence>
<name>A0A3M7TQL6_9BACI</name>
<dbReference type="AlphaFoldDB" id="A0A3M7TQL6"/>
<dbReference type="Gene3D" id="2.115.10.20">
    <property type="entry name" value="Glycosyl hydrolase domain, family 43"/>
    <property type="match status" value="1"/>
</dbReference>
<dbReference type="SUPFAM" id="SSF49899">
    <property type="entry name" value="Concanavalin A-like lectins/glucanases"/>
    <property type="match status" value="2"/>
</dbReference>
<keyword evidence="5" id="KW-1015">Disulfide bond</keyword>
<evidence type="ECO:0000256" key="6">
    <source>
        <dbReference type="ARBA" id="ARBA00023295"/>
    </source>
</evidence>
<dbReference type="EMBL" id="RHIB01000002">
    <property type="protein sequence ID" value="RNA67711.1"/>
    <property type="molecule type" value="Genomic_DNA"/>
</dbReference>
<dbReference type="GO" id="GO:0004564">
    <property type="term" value="F:beta-fructofuranosidase activity"/>
    <property type="evidence" value="ECO:0007669"/>
    <property type="project" value="UniProtKB-EC"/>
</dbReference>
<evidence type="ECO:0000256" key="4">
    <source>
        <dbReference type="ARBA" id="ARBA00022801"/>
    </source>
</evidence>
<keyword evidence="3" id="KW-0732">Signal</keyword>
<dbReference type="InterPro" id="IPR013148">
    <property type="entry name" value="Glyco_hydro_32_N"/>
</dbReference>
<dbReference type="SMART" id="SM00560">
    <property type="entry name" value="LamGL"/>
    <property type="match status" value="1"/>
</dbReference>